<evidence type="ECO:0000256" key="2">
    <source>
        <dbReference type="SAM" id="SignalP"/>
    </source>
</evidence>
<accession>A0A432X0Y3</accession>
<evidence type="ECO:0000256" key="1">
    <source>
        <dbReference type="SAM" id="Coils"/>
    </source>
</evidence>
<dbReference type="Pfam" id="PF20531">
    <property type="entry name" value="DUF6746"/>
    <property type="match status" value="1"/>
</dbReference>
<name>A0A432X0Y3_9GAMM</name>
<reference evidence="3 4" key="1">
    <citation type="journal article" date="2011" name="Front. Microbiol.">
        <title>Genomic signatures of strain selection and enhancement in Bacillus atrophaeus var. globigii, a historical biowarfare simulant.</title>
        <authorList>
            <person name="Gibbons H.S."/>
            <person name="Broomall S.M."/>
            <person name="McNew L.A."/>
            <person name="Daligault H."/>
            <person name="Chapman C."/>
            <person name="Bruce D."/>
            <person name="Karavis M."/>
            <person name="Krepps M."/>
            <person name="McGregor P.A."/>
            <person name="Hong C."/>
            <person name="Park K.H."/>
            <person name="Akmal A."/>
            <person name="Feldman A."/>
            <person name="Lin J.S."/>
            <person name="Chang W.E."/>
            <person name="Higgs B.W."/>
            <person name="Demirev P."/>
            <person name="Lindquist J."/>
            <person name="Liem A."/>
            <person name="Fochler E."/>
            <person name="Read T.D."/>
            <person name="Tapia R."/>
            <person name="Johnson S."/>
            <person name="Bishop-Lilly K.A."/>
            <person name="Detter C."/>
            <person name="Han C."/>
            <person name="Sozhamannan S."/>
            <person name="Rosenzweig C.N."/>
            <person name="Skowronski E.W."/>
        </authorList>
    </citation>
    <scope>NUCLEOTIDE SEQUENCE [LARGE SCALE GENOMIC DNA]</scope>
    <source>
        <strain evidence="3 4">AIT1</strain>
    </source>
</reference>
<dbReference type="EMBL" id="PIPQ01000005">
    <property type="protein sequence ID" value="RUO39830.1"/>
    <property type="molecule type" value="Genomic_DNA"/>
</dbReference>
<dbReference type="InterPro" id="IPR046634">
    <property type="entry name" value="DUF6746"/>
</dbReference>
<dbReference type="AlphaFoldDB" id="A0A432X0Y3"/>
<dbReference type="RefSeq" id="WP_126757705.1">
    <property type="nucleotide sequence ID" value="NZ_PIPQ01000005.1"/>
</dbReference>
<evidence type="ECO:0000313" key="4">
    <source>
        <dbReference type="Proteomes" id="UP000286976"/>
    </source>
</evidence>
<keyword evidence="4" id="KW-1185">Reference proteome</keyword>
<dbReference type="OrthoDB" id="5975812at2"/>
<sequence length="136" mass="15221">MKLASAVAMVALVSSLFLGGGALQEVQASDDDRMSHYKGEPSPSLEVAVKNLTEFNQQLEAILASDDLDIHKLSEIHQLTYTLENALERIEDELDRAEDLLEEVHVGSERAQYEQVREAGKAYLEQIRKLLPQTQQ</sequence>
<feature type="signal peptide" evidence="2">
    <location>
        <begin position="1"/>
        <end position="19"/>
    </location>
</feature>
<comment type="caution">
    <text evidence="3">The sequence shown here is derived from an EMBL/GenBank/DDBJ whole genome shotgun (WGS) entry which is preliminary data.</text>
</comment>
<keyword evidence="2" id="KW-0732">Signal</keyword>
<gene>
    <name evidence="3" type="ORF">CWE15_08735</name>
</gene>
<proteinExistence type="predicted"/>
<dbReference type="Proteomes" id="UP000286976">
    <property type="component" value="Unassembled WGS sequence"/>
</dbReference>
<feature type="coiled-coil region" evidence="1">
    <location>
        <begin position="80"/>
        <end position="107"/>
    </location>
</feature>
<keyword evidence="1" id="KW-0175">Coiled coil</keyword>
<organism evidence="3 4">
    <name type="scientific">Aliidiomarina taiwanensis</name>
    <dbReference type="NCBI Taxonomy" id="946228"/>
    <lineage>
        <taxon>Bacteria</taxon>
        <taxon>Pseudomonadati</taxon>
        <taxon>Pseudomonadota</taxon>
        <taxon>Gammaproteobacteria</taxon>
        <taxon>Alteromonadales</taxon>
        <taxon>Idiomarinaceae</taxon>
        <taxon>Aliidiomarina</taxon>
    </lineage>
</organism>
<protein>
    <submittedName>
        <fullName evidence="3">Uncharacterized protein</fullName>
    </submittedName>
</protein>
<feature type="chain" id="PRO_5019461176" evidence="2">
    <location>
        <begin position="20"/>
        <end position="136"/>
    </location>
</feature>
<evidence type="ECO:0000313" key="3">
    <source>
        <dbReference type="EMBL" id="RUO39830.1"/>
    </source>
</evidence>